<dbReference type="PANTHER" id="PTHR44196:SF2">
    <property type="entry name" value="SHORT-CHAIN DEHYDROGENASE-RELATED"/>
    <property type="match status" value="1"/>
</dbReference>
<evidence type="ECO:0000256" key="1">
    <source>
        <dbReference type="ARBA" id="ARBA00006484"/>
    </source>
</evidence>
<dbReference type="AlphaFoldDB" id="A0A329QE61"/>
<organism evidence="4 5">
    <name type="scientific">Phytoactinopolyspora halophila</name>
    <dbReference type="NCBI Taxonomy" id="1981511"/>
    <lineage>
        <taxon>Bacteria</taxon>
        <taxon>Bacillati</taxon>
        <taxon>Actinomycetota</taxon>
        <taxon>Actinomycetes</taxon>
        <taxon>Jiangellales</taxon>
        <taxon>Jiangellaceae</taxon>
        <taxon>Phytoactinopolyspora</taxon>
    </lineage>
</organism>
<dbReference type="SUPFAM" id="SSF51735">
    <property type="entry name" value="NAD(P)-binding Rossmann-fold domains"/>
    <property type="match status" value="1"/>
</dbReference>
<evidence type="ECO:0000256" key="3">
    <source>
        <dbReference type="RuleBase" id="RU000363"/>
    </source>
</evidence>
<dbReference type="InterPro" id="IPR036291">
    <property type="entry name" value="NAD(P)-bd_dom_sf"/>
</dbReference>
<dbReference type="EMBL" id="QMIG01000025">
    <property type="protein sequence ID" value="RAW10753.1"/>
    <property type="molecule type" value="Genomic_DNA"/>
</dbReference>
<comment type="similarity">
    <text evidence="1 3">Belongs to the short-chain dehydrogenases/reductases (SDR) family.</text>
</comment>
<dbReference type="PRINTS" id="PR00081">
    <property type="entry name" value="GDHRDH"/>
</dbReference>
<keyword evidence="5" id="KW-1185">Reference proteome</keyword>
<dbReference type="Gene3D" id="3.40.50.720">
    <property type="entry name" value="NAD(P)-binding Rossmann-like Domain"/>
    <property type="match status" value="1"/>
</dbReference>
<comment type="caution">
    <text evidence="4">The sequence shown here is derived from an EMBL/GenBank/DDBJ whole genome shotgun (WGS) entry which is preliminary data.</text>
</comment>
<dbReference type="OrthoDB" id="9797538at2"/>
<reference evidence="4 5" key="1">
    <citation type="submission" date="2018-06" db="EMBL/GenBank/DDBJ databases">
        <title>Phytoactinopolyspora halophila sp. nov., a novel halophilic actinomycete isolated from a saline soil in China.</title>
        <authorList>
            <person name="Tang S.-K."/>
        </authorList>
    </citation>
    <scope>NUCLEOTIDE SEQUENCE [LARGE SCALE GENOMIC DNA]</scope>
    <source>
        <strain evidence="4 5">YIM 96934</strain>
    </source>
</reference>
<dbReference type="InterPro" id="IPR002347">
    <property type="entry name" value="SDR_fam"/>
</dbReference>
<evidence type="ECO:0000256" key="2">
    <source>
        <dbReference type="ARBA" id="ARBA00023002"/>
    </source>
</evidence>
<dbReference type="Proteomes" id="UP000250462">
    <property type="component" value="Unassembled WGS sequence"/>
</dbReference>
<dbReference type="GO" id="GO:0016020">
    <property type="term" value="C:membrane"/>
    <property type="evidence" value="ECO:0007669"/>
    <property type="project" value="TreeGrafter"/>
</dbReference>
<dbReference type="GO" id="GO:0016491">
    <property type="term" value="F:oxidoreductase activity"/>
    <property type="evidence" value="ECO:0007669"/>
    <property type="project" value="UniProtKB-KW"/>
</dbReference>
<dbReference type="RefSeq" id="WP_112259874.1">
    <property type="nucleotide sequence ID" value="NZ_QMIG01000025.1"/>
</dbReference>
<dbReference type="Pfam" id="PF00106">
    <property type="entry name" value="adh_short"/>
    <property type="match status" value="1"/>
</dbReference>
<sequence length="265" mass="28418">MATALITGGTSGIGLTFARRLARDGYDIVLVARDEDRLKETAESIASSTGRHVETLRADLADRDDVERVAQRLSDTERPVDMLVNNAGFGLHVPLVTADVAVHETAMAVMCGAVLVLGAAAARAMTPRGHGTIINVSSTAGFMTMGSYSAMKAWVTTYTESLAVELRGTGVRVNALCPGWVRTEFHQRAGIDTAAIPAWLWTSSDRAVRTCLRDAARGRVISIPTARYRGLMWCARHLPRRVVRAISARITSQRGASEPGSGVIS</sequence>
<gene>
    <name evidence="4" type="ORF">DPM12_18700</name>
</gene>
<accession>A0A329QE61</accession>
<proteinExistence type="inferred from homology"/>
<keyword evidence="2" id="KW-0560">Oxidoreductase</keyword>
<name>A0A329QE61_9ACTN</name>
<evidence type="ECO:0000313" key="4">
    <source>
        <dbReference type="EMBL" id="RAW10753.1"/>
    </source>
</evidence>
<protein>
    <submittedName>
        <fullName evidence="4">Short-chain dehydrogenase</fullName>
    </submittedName>
</protein>
<dbReference type="PIRSF" id="PIRSF000126">
    <property type="entry name" value="11-beta-HSD1"/>
    <property type="match status" value="1"/>
</dbReference>
<dbReference type="CDD" id="cd05233">
    <property type="entry name" value="SDR_c"/>
    <property type="match status" value="1"/>
</dbReference>
<dbReference type="PANTHER" id="PTHR44196">
    <property type="entry name" value="DEHYDROGENASE/REDUCTASE SDR FAMILY MEMBER 7B"/>
    <property type="match status" value="1"/>
</dbReference>
<dbReference type="PRINTS" id="PR00080">
    <property type="entry name" value="SDRFAMILY"/>
</dbReference>
<evidence type="ECO:0000313" key="5">
    <source>
        <dbReference type="Proteomes" id="UP000250462"/>
    </source>
</evidence>